<dbReference type="Pfam" id="PF07486">
    <property type="entry name" value="Hydrolase_2"/>
    <property type="match status" value="1"/>
</dbReference>
<dbReference type="Proteomes" id="UP000254889">
    <property type="component" value="Chromosome"/>
</dbReference>
<proteinExistence type="predicted"/>
<feature type="domain" description="Cell wall hydrolase SleB" evidence="1">
    <location>
        <begin position="234"/>
        <end position="344"/>
    </location>
</feature>
<keyword evidence="3" id="KW-1185">Reference proteome</keyword>
<dbReference type="GO" id="GO:0016787">
    <property type="term" value="F:hydrolase activity"/>
    <property type="evidence" value="ECO:0007669"/>
    <property type="project" value="UniProtKB-KW"/>
</dbReference>
<keyword evidence="2" id="KW-0378">Hydrolase</keyword>
<dbReference type="OrthoDB" id="9785345at2"/>
<evidence type="ECO:0000259" key="1">
    <source>
        <dbReference type="Pfam" id="PF07486"/>
    </source>
</evidence>
<dbReference type="RefSeq" id="WP_115694493.1">
    <property type="nucleotide sequence ID" value="NZ_CP031417.1"/>
</dbReference>
<reference evidence="2 3" key="1">
    <citation type="submission" date="2018-07" db="EMBL/GenBank/DDBJ databases">
        <authorList>
            <person name="Quirk P.G."/>
            <person name="Krulwich T.A."/>
        </authorList>
    </citation>
    <scope>NUCLEOTIDE SEQUENCE [LARGE SCALE GENOMIC DNA]</scope>
    <source>
        <strain evidence="2 3">CC-BB4</strain>
    </source>
</reference>
<name>A0A346A4L7_9HYPH</name>
<evidence type="ECO:0000313" key="3">
    <source>
        <dbReference type="Proteomes" id="UP000254889"/>
    </source>
</evidence>
<dbReference type="AlphaFoldDB" id="A0A346A4L7"/>
<accession>A0A346A4L7</accession>
<evidence type="ECO:0000313" key="2">
    <source>
        <dbReference type="EMBL" id="AXK84114.1"/>
    </source>
</evidence>
<dbReference type="KEGG" id="ptaw:DW352_18560"/>
<organism evidence="2 3">
    <name type="scientific">Pseudolabrys taiwanensis</name>
    <dbReference type="NCBI Taxonomy" id="331696"/>
    <lineage>
        <taxon>Bacteria</taxon>
        <taxon>Pseudomonadati</taxon>
        <taxon>Pseudomonadota</taxon>
        <taxon>Alphaproteobacteria</taxon>
        <taxon>Hyphomicrobiales</taxon>
        <taxon>Xanthobacteraceae</taxon>
        <taxon>Pseudolabrys</taxon>
    </lineage>
</organism>
<dbReference type="InterPro" id="IPR011105">
    <property type="entry name" value="Cell_wall_hydrolase_SleB"/>
</dbReference>
<dbReference type="Gene3D" id="1.10.10.2520">
    <property type="entry name" value="Cell wall hydrolase SleB, domain 1"/>
    <property type="match status" value="1"/>
</dbReference>
<sequence>MRSIDSDPYGLTFDEKIFQAAKRFCFGFAGLAVTISALDLMNVPVVEAAARYIRDGRATVAELPDAVIDGVQNFSLPSFKTYPTEVAVLIPRADVQEMLGRIAPPVIAQAAPKPPRAAIAELAAVRHEDAIEFAMASANTMMSAKPEPAVAFGASPASYRLASADAGALPSSSMLATRATSEGQISLPNLIAVLPPPAPGVAPPTPAERLKLEGTARTRAERCLANAIYFEARSEPLKGQIAVAQVVINRAFSGFYPNDICGVVYQNANRHLACQFTFACDGKSKAIHERGAWARANRIAKQALDGQLYETAVGTSTHYHAVYVRPIWAREMKKNVRFGIHNFYRPYAWGNGSDEPLWARAQTAAFNKR</sequence>
<gene>
    <name evidence="2" type="ORF">DW352_18560</name>
</gene>
<dbReference type="InterPro" id="IPR042047">
    <property type="entry name" value="SleB_dom1"/>
</dbReference>
<dbReference type="EMBL" id="CP031417">
    <property type="protein sequence ID" value="AXK84114.1"/>
    <property type="molecule type" value="Genomic_DNA"/>
</dbReference>
<protein>
    <submittedName>
        <fullName evidence="2">Cell wall hydrolase</fullName>
    </submittedName>
</protein>